<evidence type="ECO:0000259" key="2">
    <source>
        <dbReference type="Pfam" id="PF13477"/>
    </source>
</evidence>
<dbReference type="Proteomes" id="UP001230005">
    <property type="component" value="Unassembled WGS sequence"/>
</dbReference>
<feature type="domain" description="Glycosyl transferase family 1" evidence="1">
    <location>
        <begin position="193"/>
        <end position="358"/>
    </location>
</feature>
<dbReference type="InterPro" id="IPR001296">
    <property type="entry name" value="Glyco_trans_1"/>
</dbReference>
<protein>
    <submittedName>
        <fullName evidence="3">Glycosyltransferase involved in cell wall biosynthesis</fullName>
    </submittedName>
</protein>
<comment type="caution">
    <text evidence="3">The sequence shown here is derived from an EMBL/GenBank/DDBJ whole genome shotgun (WGS) entry which is preliminary data.</text>
</comment>
<organism evidence="3 4">
    <name type="scientific">Evansella vedderi</name>
    <dbReference type="NCBI Taxonomy" id="38282"/>
    <lineage>
        <taxon>Bacteria</taxon>
        <taxon>Bacillati</taxon>
        <taxon>Bacillota</taxon>
        <taxon>Bacilli</taxon>
        <taxon>Bacillales</taxon>
        <taxon>Bacillaceae</taxon>
        <taxon>Evansella</taxon>
    </lineage>
</organism>
<evidence type="ECO:0000259" key="1">
    <source>
        <dbReference type="Pfam" id="PF00534"/>
    </source>
</evidence>
<dbReference type="CDD" id="cd03808">
    <property type="entry name" value="GT4_CapM-like"/>
    <property type="match status" value="1"/>
</dbReference>
<dbReference type="InterPro" id="IPR028098">
    <property type="entry name" value="Glyco_trans_4-like_N"/>
</dbReference>
<feature type="domain" description="Glycosyltransferase subfamily 4-like N-terminal" evidence="2">
    <location>
        <begin position="5"/>
        <end position="144"/>
    </location>
</feature>
<keyword evidence="4" id="KW-1185">Reference proteome</keyword>
<name>A0ABU0A0D6_9BACI</name>
<dbReference type="PANTHER" id="PTHR12526:SF630">
    <property type="entry name" value="GLYCOSYLTRANSFERASE"/>
    <property type="match status" value="1"/>
</dbReference>
<gene>
    <name evidence="3" type="ORF">J2S74_004006</name>
</gene>
<reference evidence="3 4" key="1">
    <citation type="submission" date="2023-07" db="EMBL/GenBank/DDBJ databases">
        <title>Genomic Encyclopedia of Type Strains, Phase IV (KMG-IV): sequencing the most valuable type-strain genomes for metagenomic binning, comparative biology and taxonomic classification.</title>
        <authorList>
            <person name="Goeker M."/>
        </authorList>
    </citation>
    <scope>NUCLEOTIDE SEQUENCE [LARGE SCALE GENOMIC DNA]</scope>
    <source>
        <strain evidence="3 4">DSM 9768</strain>
    </source>
</reference>
<dbReference type="EMBL" id="JAUSUG010000018">
    <property type="protein sequence ID" value="MDQ0256584.1"/>
    <property type="molecule type" value="Genomic_DNA"/>
</dbReference>
<dbReference type="Pfam" id="PF00534">
    <property type="entry name" value="Glycos_transf_1"/>
    <property type="match status" value="1"/>
</dbReference>
<dbReference type="Pfam" id="PF13477">
    <property type="entry name" value="Glyco_trans_4_2"/>
    <property type="match status" value="1"/>
</dbReference>
<proteinExistence type="predicted"/>
<dbReference type="Gene3D" id="3.40.50.2000">
    <property type="entry name" value="Glycogen Phosphorylase B"/>
    <property type="match status" value="2"/>
</dbReference>
<evidence type="ECO:0000313" key="3">
    <source>
        <dbReference type="EMBL" id="MDQ0256584.1"/>
    </source>
</evidence>
<dbReference type="RefSeq" id="WP_307328955.1">
    <property type="nucleotide sequence ID" value="NZ_JAUSUG010000018.1"/>
</dbReference>
<accession>A0ABU0A0D6</accession>
<sequence>MYRKKICFVTTTSLTIKTFLLGQLIFLSKNGYEVTVICNHDIKLKQLLPKDINYKPITMKRGIKPLNTIKSIYQIYKILRVGKYDIVQYSTPNAALYSAIASWVAKIPIRLYCQWGIRYVGFTGWKRGLFKVIEKLVCSLSTNIEPDSNGNLEFSHREGLYNKDKSKVIWNGSANGVELEKFVFSKKEIWRSRIRDKYDIDFRDIVLGFIGRLDKDKGVNELLGAFKIILSKYPMTKLLMIGSDDKNEGLDQELLQWSRSTDAIKYTGFTNEVEKYIAALDIFILPSYREGFGSVVIEAEAMGVPVIVTDIPGPIDAMKPGETGLTVPKATVQPLVEAIEQMIVNPKMREKMGENAKSFARTNFDQSKLWDFIMEDRERLYNTFVSSKKEKMNA</sequence>
<dbReference type="PANTHER" id="PTHR12526">
    <property type="entry name" value="GLYCOSYLTRANSFERASE"/>
    <property type="match status" value="1"/>
</dbReference>
<dbReference type="SUPFAM" id="SSF53756">
    <property type="entry name" value="UDP-Glycosyltransferase/glycogen phosphorylase"/>
    <property type="match status" value="1"/>
</dbReference>
<evidence type="ECO:0000313" key="4">
    <source>
        <dbReference type="Proteomes" id="UP001230005"/>
    </source>
</evidence>